<dbReference type="PANTHER" id="PTHR37243">
    <property type="entry name" value="NEGATIVE REGULATOR OF SYSTEMIC ACQUIRED RESISTANCE SNI1"/>
    <property type="match status" value="1"/>
</dbReference>
<keyword evidence="2" id="KW-1185">Reference proteome</keyword>
<gene>
    <name evidence="1" type="ORF">QVD17_20103</name>
</gene>
<dbReference type="PANTHER" id="PTHR37243:SF2">
    <property type="entry name" value="NEGATIVE REGULATOR OF SYSTEMIC ACQUIRED RESISTANCE SNI1"/>
    <property type="match status" value="1"/>
</dbReference>
<reference evidence="1" key="1">
    <citation type="journal article" date="2023" name="bioRxiv">
        <title>Improved chromosome-level genome assembly for marigold (Tagetes erecta).</title>
        <authorList>
            <person name="Jiang F."/>
            <person name="Yuan L."/>
            <person name="Wang S."/>
            <person name="Wang H."/>
            <person name="Xu D."/>
            <person name="Wang A."/>
            <person name="Fan W."/>
        </authorList>
    </citation>
    <scope>NUCLEOTIDE SEQUENCE</scope>
    <source>
        <strain evidence="1">WSJ</strain>
        <tissue evidence="1">Leaf</tissue>
    </source>
</reference>
<dbReference type="GO" id="GO:0006974">
    <property type="term" value="P:DNA damage response"/>
    <property type="evidence" value="ECO:0007669"/>
    <property type="project" value="InterPro"/>
</dbReference>
<dbReference type="InterPro" id="IPR034561">
    <property type="entry name" value="SNI1"/>
</dbReference>
<organism evidence="1 2">
    <name type="scientific">Tagetes erecta</name>
    <name type="common">African marigold</name>
    <dbReference type="NCBI Taxonomy" id="13708"/>
    <lineage>
        <taxon>Eukaryota</taxon>
        <taxon>Viridiplantae</taxon>
        <taxon>Streptophyta</taxon>
        <taxon>Embryophyta</taxon>
        <taxon>Tracheophyta</taxon>
        <taxon>Spermatophyta</taxon>
        <taxon>Magnoliopsida</taxon>
        <taxon>eudicotyledons</taxon>
        <taxon>Gunneridae</taxon>
        <taxon>Pentapetalae</taxon>
        <taxon>asterids</taxon>
        <taxon>campanulids</taxon>
        <taxon>Asterales</taxon>
        <taxon>Asteraceae</taxon>
        <taxon>Asteroideae</taxon>
        <taxon>Heliantheae alliance</taxon>
        <taxon>Tageteae</taxon>
        <taxon>Tagetes</taxon>
    </lineage>
</organism>
<dbReference type="GO" id="GO:0030915">
    <property type="term" value="C:Smc5-Smc6 complex"/>
    <property type="evidence" value="ECO:0007669"/>
    <property type="project" value="InterPro"/>
</dbReference>
<dbReference type="EMBL" id="JAUHHV010000005">
    <property type="protein sequence ID" value="KAK1424765.1"/>
    <property type="molecule type" value="Genomic_DNA"/>
</dbReference>
<proteinExistence type="predicted"/>
<dbReference type="AlphaFoldDB" id="A0AAD8KS77"/>
<evidence type="ECO:0000313" key="1">
    <source>
        <dbReference type="EMBL" id="KAK1424765.1"/>
    </source>
</evidence>
<protein>
    <recommendedName>
        <fullName evidence="3">Negative regulator of systemic acquired resistance SNI1</fullName>
    </recommendedName>
</protein>
<evidence type="ECO:0000313" key="2">
    <source>
        <dbReference type="Proteomes" id="UP001229421"/>
    </source>
</evidence>
<dbReference type="Proteomes" id="UP001229421">
    <property type="component" value="Unassembled WGS sequence"/>
</dbReference>
<accession>A0AAD8KS77</accession>
<comment type="caution">
    <text evidence="1">The sequence shown here is derived from an EMBL/GenBank/DDBJ whole genome shotgun (WGS) entry which is preliminary data.</text>
</comment>
<dbReference type="GO" id="GO:0010113">
    <property type="term" value="P:negative regulation of systemic acquired resistance"/>
    <property type="evidence" value="ECO:0007669"/>
    <property type="project" value="TreeGrafter"/>
</dbReference>
<dbReference type="GO" id="GO:0005634">
    <property type="term" value="C:nucleus"/>
    <property type="evidence" value="ECO:0007669"/>
    <property type="project" value="InterPro"/>
</dbReference>
<dbReference type="GO" id="GO:0000976">
    <property type="term" value="F:transcription cis-regulatory region binding"/>
    <property type="evidence" value="ECO:0007669"/>
    <property type="project" value="TreeGrafter"/>
</dbReference>
<sequence length="467" mass="51870">MGTKRRRGGDGGMEENTMAILDTSCFSKSAEHLADDRLSFLEAVRSGSLVTDNASAPTNKMYKATFQILKDEKSLDLIMSSYQLLLELDKRFPRVYMSETEKSESSSPSSNLHHELVVVEEAWSPFSFGVDVISSEKQNHGKINESVDVTEFNLLIEDLSKVPDEANTSEPFRNMLLFQYLVNVLEGDFRPRNLAFLESADWIALKESLLNTILVSRKITYKGLVKDCLSSMCVLSQFSTDCSLDMKPAENGSAELAEKWRHTALALALPEVVKCTHAAVQKLLLMIIELDSSKATADLDGLTTRADGTRTPATEIILDELTYDKNILFPFFQALDKPKLKLDMIVEYLKKYMPKTSVRTRRSNGSTNDSTFGGILNSFSNGNSAKGIMKKISSEVAQLLLAQAFQAYIALPCEHSTESKEENSLQNICNDMISAFTCLKKADKHTGILPFAKEALVTAAFLLSRNS</sequence>
<name>A0AAD8KS77_TARER</name>
<dbReference type="GO" id="GO:0045892">
    <property type="term" value="P:negative regulation of DNA-templated transcription"/>
    <property type="evidence" value="ECO:0007669"/>
    <property type="project" value="InterPro"/>
</dbReference>
<evidence type="ECO:0008006" key="3">
    <source>
        <dbReference type="Google" id="ProtNLM"/>
    </source>
</evidence>